<dbReference type="PANTHER" id="PTHR38030">
    <property type="entry name" value="PROTOPORPHYRINOGEN IX DEHYDROGENASE [MENAQUINONE]"/>
    <property type="match status" value="1"/>
</dbReference>
<proteinExistence type="predicted"/>
<evidence type="ECO:0000256" key="1">
    <source>
        <dbReference type="ARBA" id="ARBA00001917"/>
    </source>
</evidence>
<reference evidence="3 4" key="1">
    <citation type="submission" date="2019-08" db="EMBL/GenBank/DDBJ databases">
        <authorList>
            <person name="Shi S."/>
        </authorList>
    </citation>
    <scope>NUCLEOTIDE SEQUENCE [LARGE SCALE GENOMIC DNA]</scope>
    <source>
        <strain evidence="3 4">GY10130</strain>
    </source>
</reference>
<dbReference type="InterPro" id="IPR052200">
    <property type="entry name" value="Protoporphyrinogen_IX_DH"/>
</dbReference>
<dbReference type="PANTHER" id="PTHR38030:SF2">
    <property type="entry name" value="PROTOPORPHYRINOGEN IX DEHYDROGENASE [QUINONE]"/>
    <property type="match status" value="1"/>
</dbReference>
<dbReference type="GO" id="GO:0009055">
    <property type="term" value="F:electron transfer activity"/>
    <property type="evidence" value="ECO:0007669"/>
    <property type="project" value="InterPro"/>
</dbReference>
<accession>A0A5C8JGJ6</accession>
<protein>
    <submittedName>
        <fullName evidence="3">Flavodoxin</fullName>
    </submittedName>
</protein>
<dbReference type="SUPFAM" id="SSF52218">
    <property type="entry name" value="Flavoproteins"/>
    <property type="match status" value="1"/>
</dbReference>
<evidence type="ECO:0000259" key="2">
    <source>
        <dbReference type="PROSITE" id="PS50902"/>
    </source>
</evidence>
<gene>
    <name evidence="3" type="ORF">FVR03_16680</name>
</gene>
<organism evidence="3 4">
    <name type="scientific">Pontibacter qinzhouensis</name>
    <dbReference type="NCBI Taxonomy" id="2603253"/>
    <lineage>
        <taxon>Bacteria</taxon>
        <taxon>Pseudomonadati</taxon>
        <taxon>Bacteroidota</taxon>
        <taxon>Cytophagia</taxon>
        <taxon>Cytophagales</taxon>
        <taxon>Hymenobacteraceae</taxon>
        <taxon>Pontibacter</taxon>
    </lineage>
</organism>
<dbReference type="RefSeq" id="WP_147922896.1">
    <property type="nucleotide sequence ID" value="NZ_VRTY01000069.1"/>
</dbReference>
<dbReference type="PROSITE" id="PS50902">
    <property type="entry name" value="FLAVODOXIN_LIKE"/>
    <property type="match status" value="1"/>
</dbReference>
<feature type="domain" description="Flavodoxin-like" evidence="2">
    <location>
        <begin position="3"/>
        <end position="162"/>
    </location>
</feature>
<dbReference type="Pfam" id="PF12724">
    <property type="entry name" value="Flavodoxin_5"/>
    <property type="match status" value="1"/>
</dbReference>
<dbReference type="GO" id="GO:0070819">
    <property type="term" value="F:menaquinone-dependent protoporphyrinogen oxidase activity"/>
    <property type="evidence" value="ECO:0007669"/>
    <property type="project" value="TreeGrafter"/>
</dbReference>
<dbReference type="Gene3D" id="3.40.50.360">
    <property type="match status" value="1"/>
</dbReference>
<dbReference type="InterPro" id="IPR001226">
    <property type="entry name" value="Flavodoxin_CS"/>
</dbReference>
<evidence type="ECO:0000313" key="4">
    <source>
        <dbReference type="Proteomes" id="UP000321926"/>
    </source>
</evidence>
<dbReference type="EMBL" id="VRTY01000069">
    <property type="protein sequence ID" value="TXK36859.1"/>
    <property type="molecule type" value="Genomic_DNA"/>
</dbReference>
<dbReference type="GO" id="GO:0010181">
    <property type="term" value="F:FMN binding"/>
    <property type="evidence" value="ECO:0007669"/>
    <property type="project" value="InterPro"/>
</dbReference>
<dbReference type="InterPro" id="IPR029039">
    <property type="entry name" value="Flavoprotein-like_sf"/>
</dbReference>
<name>A0A5C8JGJ6_9BACT</name>
<sequence>MKIAVVYMSRHGTTGKVANLIAEKLEKEYPVDVLNLSRYPDFSPDAYDAVIIGGSIHLGAIQEEVQTFCEENLKLLLQKEIGLFICCLLQERQEEQLRQAFPEKLLQHSLLNACLGGEFLMEKMNQHDWLIARLAAKSDRSVSKINYAAVDRFTQHLLQDIA</sequence>
<dbReference type="PROSITE" id="PS00201">
    <property type="entry name" value="FLAVODOXIN"/>
    <property type="match status" value="1"/>
</dbReference>
<dbReference type="InterPro" id="IPR008254">
    <property type="entry name" value="Flavodoxin/NO_synth"/>
</dbReference>
<dbReference type="InterPro" id="IPR026816">
    <property type="entry name" value="Flavodoxin_dom"/>
</dbReference>
<dbReference type="OrthoDB" id="2146857at2"/>
<comment type="caution">
    <text evidence="3">The sequence shown here is derived from an EMBL/GenBank/DDBJ whole genome shotgun (WGS) entry which is preliminary data.</text>
</comment>
<evidence type="ECO:0000313" key="3">
    <source>
        <dbReference type="EMBL" id="TXK36859.1"/>
    </source>
</evidence>
<dbReference type="Proteomes" id="UP000321926">
    <property type="component" value="Unassembled WGS sequence"/>
</dbReference>
<dbReference type="GO" id="GO:0006783">
    <property type="term" value="P:heme biosynthetic process"/>
    <property type="evidence" value="ECO:0007669"/>
    <property type="project" value="TreeGrafter"/>
</dbReference>
<keyword evidence="4" id="KW-1185">Reference proteome</keyword>
<comment type="cofactor">
    <cofactor evidence="1">
        <name>FMN</name>
        <dbReference type="ChEBI" id="CHEBI:58210"/>
    </cofactor>
</comment>
<dbReference type="AlphaFoldDB" id="A0A5C8JGJ6"/>